<evidence type="ECO:0000313" key="1">
    <source>
        <dbReference type="EMBL" id="MPM56991.1"/>
    </source>
</evidence>
<accession>A0A645AXG0</accession>
<reference evidence="1" key="1">
    <citation type="submission" date="2019-08" db="EMBL/GenBank/DDBJ databases">
        <authorList>
            <person name="Kucharzyk K."/>
            <person name="Murdoch R.W."/>
            <person name="Higgins S."/>
            <person name="Loffler F."/>
        </authorList>
    </citation>
    <scope>NUCLEOTIDE SEQUENCE</scope>
</reference>
<sequence>MFLKPICRKLGQLPSEACDATIGVPDHITAQQMVFIC</sequence>
<proteinExistence type="predicted"/>
<name>A0A645AXG0_9ZZZZ</name>
<organism evidence="1">
    <name type="scientific">bioreactor metagenome</name>
    <dbReference type="NCBI Taxonomy" id="1076179"/>
    <lineage>
        <taxon>unclassified sequences</taxon>
        <taxon>metagenomes</taxon>
        <taxon>ecological metagenomes</taxon>
    </lineage>
</organism>
<gene>
    <name evidence="1" type="ORF">SDC9_103808</name>
</gene>
<dbReference type="EMBL" id="VSSQ01016037">
    <property type="protein sequence ID" value="MPM56991.1"/>
    <property type="molecule type" value="Genomic_DNA"/>
</dbReference>
<comment type="caution">
    <text evidence="1">The sequence shown here is derived from an EMBL/GenBank/DDBJ whole genome shotgun (WGS) entry which is preliminary data.</text>
</comment>
<protein>
    <submittedName>
        <fullName evidence="1">Uncharacterized protein</fullName>
    </submittedName>
</protein>
<dbReference type="AlphaFoldDB" id="A0A645AXG0"/>